<sequence length="31" mass="3515">MCTLVLFCSHQSVICIRFHECSLGKKEMSAI</sequence>
<proteinExistence type="predicted"/>
<evidence type="ECO:0000313" key="1">
    <source>
        <dbReference type="EMBL" id="JAD42807.1"/>
    </source>
</evidence>
<dbReference type="AlphaFoldDB" id="A0A0A9A6Y8"/>
<accession>A0A0A9A6Y8</accession>
<name>A0A0A9A6Y8_ARUDO</name>
<protein>
    <submittedName>
        <fullName evidence="1">Uncharacterized protein</fullName>
    </submittedName>
</protein>
<reference evidence="1" key="2">
    <citation type="journal article" date="2015" name="Data Brief">
        <title>Shoot transcriptome of the giant reed, Arundo donax.</title>
        <authorList>
            <person name="Barrero R.A."/>
            <person name="Guerrero F.D."/>
            <person name="Moolhuijzen P."/>
            <person name="Goolsby J.A."/>
            <person name="Tidwell J."/>
            <person name="Bellgard S.E."/>
            <person name="Bellgard M.I."/>
        </authorList>
    </citation>
    <scope>NUCLEOTIDE SEQUENCE</scope>
    <source>
        <tissue evidence="1">Shoot tissue taken approximately 20 cm above the soil surface</tissue>
    </source>
</reference>
<organism evidence="1">
    <name type="scientific">Arundo donax</name>
    <name type="common">Giant reed</name>
    <name type="synonym">Donax arundinaceus</name>
    <dbReference type="NCBI Taxonomy" id="35708"/>
    <lineage>
        <taxon>Eukaryota</taxon>
        <taxon>Viridiplantae</taxon>
        <taxon>Streptophyta</taxon>
        <taxon>Embryophyta</taxon>
        <taxon>Tracheophyta</taxon>
        <taxon>Spermatophyta</taxon>
        <taxon>Magnoliopsida</taxon>
        <taxon>Liliopsida</taxon>
        <taxon>Poales</taxon>
        <taxon>Poaceae</taxon>
        <taxon>PACMAD clade</taxon>
        <taxon>Arundinoideae</taxon>
        <taxon>Arundineae</taxon>
        <taxon>Arundo</taxon>
    </lineage>
</organism>
<reference evidence="1" key="1">
    <citation type="submission" date="2014-09" db="EMBL/GenBank/DDBJ databases">
        <authorList>
            <person name="Magalhaes I.L.F."/>
            <person name="Oliveira U."/>
            <person name="Santos F.R."/>
            <person name="Vidigal T.H.D.A."/>
            <person name="Brescovit A.D."/>
            <person name="Santos A.J."/>
        </authorList>
    </citation>
    <scope>NUCLEOTIDE SEQUENCE</scope>
    <source>
        <tissue evidence="1">Shoot tissue taken approximately 20 cm above the soil surface</tissue>
    </source>
</reference>
<dbReference type="EMBL" id="GBRH01255088">
    <property type="protein sequence ID" value="JAD42807.1"/>
    <property type="molecule type" value="Transcribed_RNA"/>
</dbReference>